<evidence type="ECO:0000313" key="2">
    <source>
        <dbReference type="Proteomes" id="UP000019486"/>
    </source>
</evidence>
<keyword evidence="2" id="KW-1185">Reference proteome</keyword>
<dbReference type="AlphaFoldDB" id="W9GSM6"/>
<organism evidence="1 2">
    <name type="scientific">Skermanella stibiiresistens SB22</name>
    <dbReference type="NCBI Taxonomy" id="1385369"/>
    <lineage>
        <taxon>Bacteria</taxon>
        <taxon>Pseudomonadati</taxon>
        <taxon>Pseudomonadota</taxon>
        <taxon>Alphaproteobacteria</taxon>
        <taxon>Rhodospirillales</taxon>
        <taxon>Azospirillaceae</taxon>
        <taxon>Skermanella</taxon>
    </lineage>
</organism>
<reference evidence="1 2" key="1">
    <citation type="submission" date="2013-08" db="EMBL/GenBank/DDBJ databases">
        <title>The genome sequence of Skermanella stibiiresistens.</title>
        <authorList>
            <person name="Zhu W."/>
            <person name="Wang G."/>
        </authorList>
    </citation>
    <scope>NUCLEOTIDE SEQUENCE [LARGE SCALE GENOMIC DNA]</scope>
    <source>
        <strain evidence="1 2">SB22</strain>
    </source>
</reference>
<gene>
    <name evidence="1" type="ORF">N825_25305</name>
</gene>
<proteinExistence type="predicted"/>
<dbReference type="Proteomes" id="UP000019486">
    <property type="component" value="Unassembled WGS sequence"/>
</dbReference>
<comment type="caution">
    <text evidence="1">The sequence shown here is derived from an EMBL/GenBank/DDBJ whole genome shotgun (WGS) entry which is preliminary data.</text>
</comment>
<protein>
    <submittedName>
        <fullName evidence="1">Uncharacterized protein</fullName>
    </submittedName>
</protein>
<dbReference type="EMBL" id="AVFL01000036">
    <property type="protein sequence ID" value="EWY36754.1"/>
    <property type="molecule type" value="Genomic_DNA"/>
</dbReference>
<sequence>MTVQKIRNATSIAGVIHRLLVELAGSEDIGPGVAIVAEACARSVSTVRGWADEDRRDQPTIEACLAMDRLYHDRTGLEPPIGRYYAEQVSRMTGNCFGAVRYDIDRESLRLHHAASDLTREIAAAQCPHSPGGAMITLTEAAGISQRNAVVDETQIRLAKAVEQAGPGRSAP</sequence>
<evidence type="ECO:0000313" key="1">
    <source>
        <dbReference type="EMBL" id="EWY36754.1"/>
    </source>
</evidence>
<name>W9GSM6_9PROT</name>
<accession>W9GSM6</accession>
<dbReference type="STRING" id="1385369.N825_25305"/>